<comment type="caution">
    <text evidence="9">The sequence shown here is derived from an EMBL/GenBank/DDBJ whole genome shotgun (WGS) entry which is preliminary data.</text>
</comment>
<dbReference type="Gene3D" id="3.40.50.1360">
    <property type="match status" value="1"/>
</dbReference>
<dbReference type="InterPro" id="IPR037171">
    <property type="entry name" value="NagB/RpiA_transferase-like"/>
</dbReference>
<dbReference type="Proteomes" id="UP001430919">
    <property type="component" value="Unassembled WGS sequence"/>
</dbReference>
<accession>A0ABS8MP81</accession>
<comment type="function">
    <text evidence="2 7">Hydrolysis of 6-phosphogluconolactone to 6-phosphogluconate.</text>
</comment>
<evidence type="ECO:0000256" key="5">
    <source>
        <dbReference type="ARBA" id="ARBA00013198"/>
    </source>
</evidence>
<evidence type="ECO:0000256" key="3">
    <source>
        <dbReference type="ARBA" id="ARBA00004961"/>
    </source>
</evidence>
<dbReference type="CDD" id="cd01400">
    <property type="entry name" value="6PGL"/>
    <property type="match status" value="1"/>
</dbReference>
<protein>
    <recommendedName>
        <fullName evidence="6 7">6-phosphogluconolactonase</fullName>
        <shortName evidence="7">6PGL</shortName>
        <ecNumber evidence="5 7">3.1.1.31</ecNumber>
    </recommendedName>
</protein>
<dbReference type="InterPro" id="IPR006148">
    <property type="entry name" value="Glc/Gal-6P_isomerase"/>
</dbReference>
<sequence>MIQIYNTIEAINNKAADIFVAAAQKAILEKGSFTAVLTGGSSPAGIYRLLASAEYKTKIDWSKVFIFWGDERWVPLEDDRSNAKMSFDTLLSHVPIPEKNVFPMYKDGVSAEDYAVTYEESIRTVLGADGKFDLILLGLGDDGHTASLFPGEAVLDEQTKWVAAYRLESQNMHRITLTAPLINKAEKIIVVAFGEKKAPALKEVLYGDYNPNTYPMQLIKPVSGELLFLVDNSAAGINGQNATEAILGLS</sequence>
<comment type="catalytic activity">
    <reaction evidence="1 7">
        <text>6-phospho-D-glucono-1,5-lactone + H2O = 6-phospho-D-gluconate + H(+)</text>
        <dbReference type="Rhea" id="RHEA:12556"/>
        <dbReference type="ChEBI" id="CHEBI:15377"/>
        <dbReference type="ChEBI" id="CHEBI:15378"/>
        <dbReference type="ChEBI" id="CHEBI:57955"/>
        <dbReference type="ChEBI" id="CHEBI:58759"/>
        <dbReference type="EC" id="3.1.1.31"/>
    </reaction>
</comment>
<dbReference type="NCBIfam" id="TIGR01198">
    <property type="entry name" value="pgl"/>
    <property type="match status" value="1"/>
</dbReference>
<dbReference type="GO" id="GO:0017057">
    <property type="term" value="F:6-phosphogluconolactonase activity"/>
    <property type="evidence" value="ECO:0007669"/>
    <property type="project" value="UniProtKB-EC"/>
</dbReference>
<keyword evidence="10" id="KW-1185">Reference proteome</keyword>
<reference evidence="9" key="1">
    <citation type="submission" date="2021-11" db="EMBL/GenBank/DDBJ databases">
        <title>Description of novel Flavobacterium species.</title>
        <authorList>
            <person name="Saticioglu I.B."/>
            <person name="Ay H."/>
            <person name="Altun S."/>
            <person name="Duman M."/>
        </authorList>
    </citation>
    <scope>NUCLEOTIDE SEQUENCE</scope>
    <source>
        <strain evidence="9">F-65</strain>
    </source>
</reference>
<dbReference type="PANTHER" id="PTHR11054">
    <property type="entry name" value="6-PHOSPHOGLUCONOLACTONASE"/>
    <property type="match status" value="1"/>
</dbReference>
<evidence type="ECO:0000256" key="1">
    <source>
        <dbReference type="ARBA" id="ARBA00000832"/>
    </source>
</evidence>
<evidence type="ECO:0000256" key="6">
    <source>
        <dbReference type="ARBA" id="ARBA00020337"/>
    </source>
</evidence>
<evidence type="ECO:0000259" key="8">
    <source>
        <dbReference type="Pfam" id="PF01182"/>
    </source>
</evidence>
<dbReference type="EC" id="3.1.1.31" evidence="5 7"/>
<dbReference type="Pfam" id="PF01182">
    <property type="entry name" value="Glucosamine_iso"/>
    <property type="match status" value="1"/>
</dbReference>
<evidence type="ECO:0000313" key="10">
    <source>
        <dbReference type="Proteomes" id="UP001430919"/>
    </source>
</evidence>
<gene>
    <name evidence="7 9" type="primary">pgl</name>
    <name evidence="9" type="ORF">LNQ49_02995</name>
</gene>
<comment type="pathway">
    <text evidence="3 7">Carbohydrate degradation; pentose phosphate pathway; D-ribulose 5-phosphate from D-glucose 6-phosphate (oxidative stage): step 2/3.</text>
</comment>
<proteinExistence type="inferred from homology"/>
<dbReference type="PANTHER" id="PTHR11054:SF0">
    <property type="entry name" value="6-PHOSPHOGLUCONOLACTONASE"/>
    <property type="match status" value="1"/>
</dbReference>
<organism evidence="9 10">
    <name type="scientific">Flavobacterium pisciphilum</name>
    <dbReference type="NCBI Taxonomy" id="2893755"/>
    <lineage>
        <taxon>Bacteria</taxon>
        <taxon>Pseudomonadati</taxon>
        <taxon>Bacteroidota</taxon>
        <taxon>Flavobacteriia</taxon>
        <taxon>Flavobacteriales</taxon>
        <taxon>Flavobacteriaceae</taxon>
        <taxon>Flavobacterium</taxon>
    </lineage>
</organism>
<evidence type="ECO:0000256" key="4">
    <source>
        <dbReference type="ARBA" id="ARBA00010662"/>
    </source>
</evidence>
<evidence type="ECO:0000313" key="9">
    <source>
        <dbReference type="EMBL" id="MCC9070567.1"/>
    </source>
</evidence>
<dbReference type="InterPro" id="IPR039104">
    <property type="entry name" value="6PGL"/>
</dbReference>
<keyword evidence="7 9" id="KW-0378">Hydrolase</keyword>
<dbReference type="InterPro" id="IPR005900">
    <property type="entry name" value="6-phosphogluconolactonase_DevB"/>
</dbReference>
<dbReference type="RefSeq" id="WP_229987299.1">
    <property type="nucleotide sequence ID" value="NZ_JAJJMO010000001.1"/>
</dbReference>
<evidence type="ECO:0000256" key="7">
    <source>
        <dbReference type="RuleBase" id="RU365095"/>
    </source>
</evidence>
<evidence type="ECO:0000256" key="2">
    <source>
        <dbReference type="ARBA" id="ARBA00002681"/>
    </source>
</evidence>
<comment type="similarity">
    <text evidence="4 7">Belongs to the glucosamine/galactosamine-6-phosphate isomerase family. 6-phosphogluconolactonase subfamily.</text>
</comment>
<dbReference type="EMBL" id="JAJJMO010000001">
    <property type="protein sequence ID" value="MCC9070567.1"/>
    <property type="molecule type" value="Genomic_DNA"/>
</dbReference>
<name>A0ABS8MP81_9FLAO</name>
<dbReference type="SUPFAM" id="SSF100950">
    <property type="entry name" value="NagB/RpiA/CoA transferase-like"/>
    <property type="match status" value="1"/>
</dbReference>
<feature type="domain" description="Glucosamine/galactosamine-6-phosphate isomerase" evidence="8">
    <location>
        <begin position="9"/>
        <end position="227"/>
    </location>
</feature>